<dbReference type="GO" id="GO:0000470">
    <property type="term" value="P:maturation of LSU-rRNA"/>
    <property type="evidence" value="ECO:0007669"/>
    <property type="project" value="TreeGrafter"/>
</dbReference>
<gene>
    <name evidence="4 5" type="primary">LOC120275431</name>
</gene>
<organism evidence="3 5">
    <name type="scientific">Dioscorea cayennensis subsp. rotundata</name>
    <name type="common">White Guinea yam</name>
    <name type="synonym">Dioscorea rotundata</name>
    <dbReference type="NCBI Taxonomy" id="55577"/>
    <lineage>
        <taxon>Eukaryota</taxon>
        <taxon>Viridiplantae</taxon>
        <taxon>Streptophyta</taxon>
        <taxon>Embryophyta</taxon>
        <taxon>Tracheophyta</taxon>
        <taxon>Spermatophyta</taxon>
        <taxon>Magnoliopsida</taxon>
        <taxon>Liliopsida</taxon>
        <taxon>Dioscoreales</taxon>
        <taxon>Dioscoreaceae</taxon>
        <taxon>Dioscorea</taxon>
    </lineage>
</organism>
<feature type="region of interest" description="Disordered" evidence="2">
    <location>
        <begin position="300"/>
        <end position="323"/>
    </location>
</feature>
<dbReference type="RefSeq" id="XP_039137933.1">
    <property type="nucleotide sequence ID" value="XM_039281999.1"/>
</dbReference>
<dbReference type="GO" id="GO:0000460">
    <property type="term" value="P:maturation of 5.8S rRNA"/>
    <property type="evidence" value="ECO:0007669"/>
    <property type="project" value="TreeGrafter"/>
</dbReference>
<dbReference type="GeneID" id="120275431"/>
<evidence type="ECO:0000256" key="2">
    <source>
        <dbReference type="SAM" id="MobiDB-lite"/>
    </source>
</evidence>
<protein>
    <submittedName>
        <fullName evidence="4 5">RRP15-like protein</fullName>
    </submittedName>
</protein>
<evidence type="ECO:0000313" key="3">
    <source>
        <dbReference type="Proteomes" id="UP001515500"/>
    </source>
</evidence>
<feature type="compositionally biased region" description="Basic and acidic residues" evidence="2">
    <location>
        <begin position="311"/>
        <end position="323"/>
    </location>
</feature>
<dbReference type="PANTHER" id="PTHR13245:SF14">
    <property type="entry name" value="RRP15-LIKE PROTEIN"/>
    <property type="match status" value="1"/>
</dbReference>
<reference evidence="4 5" key="1">
    <citation type="submission" date="2025-04" db="UniProtKB">
        <authorList>
            <consortium name="RefSeq"/>
        </authorList>
    </citation>
    <scope>IDENTIFICATION</scope>
</reference>
<dbReference type="Pfam" id="PF07890">
    <property type="entry name" value="Rrp15p"/>
    <property type="match status" value="1"/>
</dbReference>
<proteinExistence type="inferred from homology"/>
<sequence>MADAATADAAPPPSAMGSTARKRKLKRGKSQKSNKKRKPISMASKKPKKPSQKMLKLFRKRARDYHSDEEEDLDETGDKKILEESSGEEEEAHEDSDDSGHDDEFSGSSDDEGDGAQQGITKFTEGCRAFRTAFRKIMKKHLSNDPLGPILSANKKLVAEKLAEEVEEQKVKGEAKKEKRLAGEKGHVMPANFLDAKEKFLISVATKGVVKLFNAVNKAQNPQKGLNPSRAKDAKELAKRRKQAFLSEIQKPSTQSYDNTSKLNSSKFSIPTNKEDNEESGWAPLRDTYMLTSSKLKDWDKMADPASVDEPESRHMDSSSDED</sequence>
<dbReference type="Proteomes" id="UP001515500">
    <property type="component" value="Chromosome 14"/>
</dbReference>
<feature type="region of interest" description="Disordered" evidence="2">
    <location>
        <begin position="1"/>
        <end position="122"/>
    </location>
</feature>
<feature type="compositionally biased region" description="Basic residues" evidence="2">
    <location>
        <begin position="20"/>
        <end position="63"/>
    </location>
</feature>
<name>A0AB40CEW6_DIOCR</name>
<feature type="region of interest" description="Disordered" evidence="2">
    <location>
        <begin position="220"/>
        <end position="282"/>
    </location>
</feature>
<dbReference type="PANTHER" id="PTHR13245">
    <property type="entry name" value="RRP15-LIKE PROTEIN"/>
    <property type="match status" value="1"/>
</dbReference>
<feature type="compositionally biased region" description="Polar residues" evidence="2">
    <location>
        <begin position="250"/>
        <end position="272"/>
    </location>
</feature>
<dbReference type="InterPro" id="IPR012459">
    <property type="entry name" value="Rrp15"/>
</dbReference>
<evidence type="ECO:0000313" key="5">
    <source>
        <dbReference type="RefSeq" id="XP_039137934.1"/>
    </source>
</evidence>
<dbReference type="RefSeq" id="XP_039137934.1">
    <property type="nucleotide sequence ID" value="XM_039282000.1"/>
</dbReference>
<feature type="compositionally biased region" description="Acidic residues" evidence="2">
    <location>
        <begin position="85"/>
        <end position="97"/>
    </location>
</feature>
<keyword evidence="3" id="KW-1185">Reference proteome</keyword>
<evidence type="ECO:0000313" key="4">
    <source>
        <dbReference type="RefSeq" id="XP_039137933.1"/>
    </source>
</evidence>
<comment type="similarity">
    <text evidence="1">Belongs to the RRP15 family.</text>
</comment>
<accession>A0AB40CEW6</accession>
<dbReference type="GO" id="GO:0030687">
    <property type="term" value="C:preribosome, large subunit precursor"/>
    <property type="evidence" value="ECO:0007669"/>
    <property type="project" value="TreeGrafter"/>
</dbReference>
<evidence type="ECO:0000256" key="1">
    <source>
        <dbReference type="ARBA" id="ARBA00007462"/>
    </source>
</evidence>
<dbReference type="AlphaFoldDB" id="A0AB40CEW6"/>